<keyword evidence="7" id="KW-0862">Zinc</keyword>
<name>A0ABR2UKF1_9PEZI</name>
<feature type="compositionally biased region" description="Basic and acidic residues" evidence="9">
    <location>
        <begin position="168"/>
        <end position="179"/>
    </location>
</feature>
<evidence type="ECO:0000313" key="11">
    <source>
        <dbReference type="EMBL" id="KAK9415114.1"/>
    </source>
</evidence>
<dbReference type="InterPro" id="IPR040025">
    <property type="entry name" value="Znf622/Rei1/Reh1"/>
</dbReference>
<evidence type="ECO:0000256" key="7">
    <source>
        <dbReference type="ARBA" id="ARBA00022833"/>
    </source>
</evidence>
<keyword evidence="4" id="KW-0479">Metal-binding</keyword>
<dbReference type="InterPro" id="IPR036236">
    <property type="entry name" value="Znf_C2H2_sf"/>
</dbReference>
<keyword evidence="6" id="KW-0863">Zinc-finger</keyword>
<feature type="region of interest" description="Disordered" evidence="9">
    <location>
        <begin position="168"/>
        <end position="214"/>
    </location>
</feature>
<dbReference type="SMART" id="SM00451">
    <property type="entry name" value="ZnF_U1"/>
    <property type="match status" value="2"/>
</dbReference>
<evidence type="ECO:0000256" key="2">
    <source>
        <dbReference type="ARBA" id="ARBA00022490"/>
    </source>
</evidence>
<evidence type="ECO:0000256" key="1">
    <source>
        <dbReference type="ARBA" id="ARBA00004496"/>
    </source>
</evidence>
<keyword evidence="3" id="KW-0690">Ribosome biogenesis</keyword>
<feature type="domain" description="C2H2-type" evidence="10">
    <location>
        <begin position="92"/>
        <end position="114"/>
    </location>
</feature>
<evidence type="ECO:0000256" key="6">
    <source>
        <dbReference type="ARBA" id="ARBA00022771"/>
    </source>
</evidence>
<dbReference type="PANTHER" id="PTHR13182">
    <property type="entry name" value="ZINC FINGER PROTEIN 622"/>
    <property type="match status" value="1"/>
</dbReference>
<dbReference type="Pfam" id="PF12756">
    <property type="entry name" value="zf-C2H2_2"/>
    <property type="match status" value="1"/>
</dbReference>
<comment type="similarity">
    <text evidence="8">Belongs to the REI1 family.</text>
</comment>
<evidence type="ECO:0000259" key="10">
    <source>
        <dbReference type="PROSITE" id="PS00028"/>
    </source>
</evidence>
<evidence type="ECO:0000256" key="5">
    <source>
        <dbReference type="ARBA" id="ARBA00022737"/>
    </source>
</evidence>
<feature type="compositionally biased region" description="Low complexity" evidence="9">
    <location>
        <begin position="1"/>
        <end position="13"/>
    </location>
</feature>
<sequence length="555" mass="62743">MASIAGSRSAAAGFPAKNDASSHQYTCNTCQVAFRLADTQKGHMKSDWHRYNLKRRVASLPPISSEVFTEKVLQARAATTAEADRAGFQQVCDVCQRTYFSENSYRNHIASRQHKAKEVAMQQKADGSIAGDDVASTIVSSTFSLGEPLPKELVDSEAEDEFSEVVEGLKKTKLDERPSPVKRPSHPHPSAEAQHSREHPISESSSQPVSSPATPVHTLTLKSCLFCNYDSPTVALSVVHMERIHGMFIPEKQYLVDLEGLLKSLQERIQELNECLYCGKMKNNAFAVQTHMRDKGHCKIPFTTEDEQLEIGEFYDFRSTYSDDEDSEDEEDEEENGKAVGGAKLGGKRQTKAVDEGGDEIMEEDGWETDSSASSCDSDELTSIPVDIHLHQYERLDKHPHHSSHDPRHHHQMDGWHSHAHKHRAVFYDDTQLHLPSGKAVGHRSLNKYYRQNLHSHPSPEERAERLAIEAGSDDMEVDSDENQVATRQERGRDRALVSRANGGMGMTGVTDEKRKEVRRAEQRARKREHNAQRRNEWALNKQHNHQKYYNYQIL</sequence>
<proteinExistence type="inferred from homology"/>
<reference evidence="11 12" key="1">
    <citation type="journal article" date="2024" name="J. Plant Pathol.">
        <title>Sequence and assembly of the genome of Seiridium unicorne, isolate CBS 538.82, causal agent of cypress canker disease.</title>
        <authorList>
            <person name="Scali E."/>
            <person name="Rocca G.D."/>
            <person name="Danti R."/>
            <person name="Garbelotto M."/>
            <person name="Barberini S."/>
            <person name="Baroncelli R."/>
            <person name="Emiliani G."/>
        </authorList>
    </citation>
    <scope>NUCLEOTIDE SEQUENCE [LARGE SCALE GENOMIC DNA]</scope>
    <source>
        <strain evidence="11 12">BM-138-508</strain>
    </source>
</reference>
<comment type="caution">
    <text evidence="11">The sequence shown here is derived from an EMBL/GenBank/DDBJ whole genome shotgun (WGS) entry which is preliminary data.</text>
</comment>
<evidence type="ECO:0000256" key="3">
    <source>
        <dbReference type="ARBA" id="ARBA00022517"/>
    </source>
</evidence>
<feature type="compositionally biased region" description="Basic residues" evidence="9">
    <location>
        <begin position="398"/>
        <end position="411"/>
    </location>
</feature>
<accession>A0ABR2UKF1</accession>
<dbReference type="PANTHER" id="PTHR13182:SF8">
    <property type="entry name" value="CYTOPLASMIC 60S SUBUNIT BIOGENESIS FACTOR ZNF622"/>
    <property type="match status" value="1"/>
</dbReference>
<evidence type="ECO:0000256" key="8">
    <source>
        <dbReference type="ARBA" id="ARBA00034126"/>
    </source>
</evidence>
<organism evidence="11 12">
    <name type="scientific">Seiridium unicorne</name>
    <dbReference type="NCBI Taxonomy" id="138068"/>
    <lineage>
        <taxon>Eukaryota</taxon>
        <taxon>Fungi</taxon>
        <taxon>Dikarya</taxon>
        <taxon>Ascomycota</taxon>
        <taxon>Pezizomycotina</taxon>
        <taxon>Sordariomycetes</taxon>
        <taxon>Xylariomycetidae</taxon>
        <taxon>Amphisphaeriales</taxon>
        <taxon>Sporocadaceae</taxon>
        <taxon>Seiridium</taxon>
    </lineage>
</organism>
<feature type="compositionally biased region" description="Low complexity" evidence="9">
    <location>
        <begin position="202"/>
        <end position="214"/>
    </location>
</feature>
<evidence type="ECO:0000313" key="12">
    <source>
        <dbReference type="Proteomes" id="UP001408356"/>
    </source>
</evidence>
<keyword evidence="2" id="KW-0963">Cytoplasm</keyword>
<protein>
    <submittedName>
        <fullName evidence="11">C2H2-type domain-containing protein</fullName>
    </submittedName>
</protein>
<dbReference type="InterPro" id="IPR013087">
    <property type="entry name" value="Znf_C2H2_type"/>
</dbReference>
<feature type="compositionally biased region" description="Acidic residues" evidence="9">
    <location>
        <begin position="322"/>
        <end position="335"/>
    </location>
</feature>
<feature type="region of interest" description="Disordered" evidence="9">
    <location>
        <begin position="320"/>
        <end position="379"/>
    </location>
</feature>
<gene>
    <name evidence="11" type="ORF">SUNI508_01962</name>
</gene>
<feature type="compositionally biased region" description="Acidic residues" evidence="9">
    <location>
        <begin position="356"/>
        <end position="368"/>
    </location>
</feature>
<dbReference type="Pfam" id="PF12171">
    <property type="entry name" value="zf-C2H2_jaz"/>
    <property type="match status" value="1"/>
</dbReference>
<dbReference type="Proteomes" id="UP001408356">
    <property type="component" value="Unassembled WGS sequence"/>
</dbReference>
<dbReference type="InterPro" id="IPR041661">
    <property type="entry name" value="ZN622/Rei1/Reh1_Znf-C2H2"/>
</dbReference>
<evidence type="ECO:0000256" key="9">
    <source>
        <dbReference type="SAM" id="MobiDB-lite"/>
    </source>
</evidence>
<dbReference type="InterPro" id="IPR022755">
    <property type="entry name" value="Znf_C2H2_jaz"/>
</dbReference>
<keyword evidence="12" id="KW-1185">Reference proteome</keyword>
<comment type="subcellular location">
    <subcellularLocation>
        <location evidence="1">Cytoplasm</location>
    </subcellularLocation>
</comment>
<keyword evidence="5" id="KW-0677">Repeat</keyword>
<feature type="region of interest" description="Disordered" evidence="9">
    <location>
        <begin position="398"/>
        <end position="418"/>
    </location>
</feature>
<dbReference type="SMART" id="SM00355">
    <property type="entry name" value="ZnF_C2H2"/>
    <property type="match status" value="4"/>
</dbReference>
<feature type="domain" description="C2H2-type" evidence="10">
    <location>
        <begin position="27"/>
        <end position="49"/>
    </location>
</feature>
<dbReference type="SUPFAM" id="SSF57667">
    <property type="entry name" value="beta-beta-alpha zinc fingers"/>
    <property type="match status" value="1"/>
</dbReference>
<dbReference type="InterPro" id="IPR003604">
    <property type="entry name" value="Matrin/U1-like-C_Znf_C2H2"/>
</dbReference>
<dbReference type="EMBL" id="JARVKF010000418">
    <property type="protein sequence ID" value="KAK9415114.1"/>
    <property type="molecule type" value="Genomic_DNA"/>
</dbReference>
<evidence type="ECO:0000256" key="4">
    <source>
        <dbReference type="ARBA" id="ARBA00022723"/>
    </source>
</evidence>
<feature type="region of interest" description="Disordered" evidence="9">
    <location>
        <begin position="1"/>
        <end position="22"/>
    </location>
</feature>
<dbReference type="PROSITE" id="PS00028">
    <property type="entry name" value="ZINC_FINGER_C2H2_1"/>
    <property type="match status" value="2"/>
</dbReference>